<evidence type="ECO:0000256" key="2">
    <source>
        <dbReference type="SAM" id="SignalP"/>
    </source>
</evidence>
<keyword evidence="2" id="KW-0732">Signal</keyword>
<feature type="chain" id="PRO_5043430468" evidence="2">
    <location>
        <begin position="28"/>
        <end position="288"/>
    </location>
</feature>
<dbReference type="AlphaFoldDB" id="A0AAW2HI69"/>
<feature type="region of interest" description="Disordered" evidence="1">
    <location>
        <begin position="252"/>
        <end position="288"/>
    </location>
</feature>
<feature type="compositionally biased region" description="Basic residues" evidence="1">
    <location>
        <begin position="261"/>
        <end position="288"/>
    </location>
</feature>
<organism evidence="3">
    <name type="scientific">Menopon gallinae</name>
    <name type="common">poultry shaft louse</name>
    <dbReference type="NCBI Taxonomy" id="328185"/>
    <lineage>
        <taxon>Eukaryota</taxon>
        <taxon>Metazoa</taxon>
        <taxon>Ecdysozoa</taxon>
        <taxon>Arthropoda</taxon>
        <taxon>Hexapoda</taxon>
        <taxon>Insecta</taxon>
        <taxon>Pterygota</taxon>
        <taxon>Neoptera</taxon>
        <taxon>Paraneoptera</taxon>
        <taxon>Psocodea</taxon>
        <taxon>Troctomorpha</taxon>
        <taxon>Phthiraptera</taxon>
        <taxon>Amblycera</taxon>
        <taxon>Menoponidae</taxon>
        <taxon>Menopon</taxon>
    </lineage>
</organism>
<accession>A0AAW2HI69</accession>
<dbReference type="EMBL" id="JARGDH010000004">
    <property type="protein sequence ID" value="KAL0269525.1"/>
    <property type="molecule type" value="Genomic_DNA"/>
</dbReference>
<comment type="caution">
    <text evidence="3">The sequence shown here is derived from an EMBL/GenBank/DDBJ whole genome shotgun (WGS) entry which is preliminary data.</text>
</comment>
<evidence type="ECO:0000313" key="3">
    <source>
        <dbReference type="EMBL" id="KAL0269525.1"/>
    </source>
</evidence>
<reference evidence="3" key="1">
    <citation type="journal article" date="2024" name="Gigascience">
        <title>Chromosome-level genome of the poultry shaft louse Menopon gallinae provides insight into the host-switching and adaptive evolution of parasitic lice.</title>
        <authorList>
            <person name="Xu Y."/>
            <person name="Ma L."/>
            <person name="Liu S."/>
            <person name="Liang Y."/>
            <person name="Liu Q."/>
            <person name="He Z."/>
            <person name="Tian L."/>
            <person name="Duan Y."/>
            <person name="Cai W."/>
            <person name="Li H."/>
            <person name="Song F."/>
        </authorList>
    </citation>
    <scope>NUCLEOTIDE SEQUENCE</scope>
    <source>
        <strain evidence="3">Cailab_2023a</strain>
    </source>
</reference>
<evidence type="ECO:0000256" key="1">
    <source>
        <dbReference type="SAM" id="MobiDB-lite"/>
    </source>
</evidence>
<name>A0AAW2HI69_9NEOP</name>
<feature type="signal peptide" evidence="2">
    <location>
        <begin position="1"/>
        <end position="27"/>
    </location>
</feature>
<gene>
    <name evidence="3" type="ORF">PYX00_007227</name>
</gene>
<sequence>MRDSRTIALDLTLALVITSNMIISCQSASTHFFRKSEIHARKMNPFGKNELPEVGADYMKRPKRANLLQKWAIPAIHIQLDIAIDRYHFLNQTMQDLYYGAIGCGPGGCHNFEDVIPKPTRHSGGVIYKKRRKHLGKRIYELLELFHVGLQKIQNSYGQMIKYENSTGFYDRVREKVLQELRTDVKMLDVEVESSLTVKPDAVLKNDDIVHYTFPFPMNHTDLIIQEWYVIQESKKFLTQWHQILTDLEEETKRLKSGGGRSKKLSKSKQKSRKKTKLHKKKAKSRNS</sequence>
<proteinExistence type="predicted"/>
<dbReference type="PROSITE" id="PS51257">
    <property type="entry name" value="PROKAR_LIPOPROTEIN"/>
    <property type="match status" value="1"/>
</dbReference>
<protein>
    <submittedName>
        <fullName evidence="3">Uncharacterized protein</fullName>
    </submittedName>
</protein>